<evidence type="ECO:0000313" key="1">
    <source>
        <dbReference type="EMBL" id="CAH9120907.1"/>
    </source>
</evidence>
<proteinExistence type="predicted"/>
<reference evidence="1" key="1">
    <citation type="submission" date="2022-07" db="EMBL/GenBank/DDBJ databases">
        <authorList>
            <person name="Macas J."/>
            <person name="Novak P."/>
            <person name="Neumann P."/>
        </authorList>
    </citation>
    <scope>NUCLEOTIDE SEQUENCE</scope>
</reference>
<name>A0AAV0EG37_9ASTE</name>
<protein>
    <submittedName>
        <fullName evidence="1">Uncharacterized protein</fullName>
    </submittedName>
</protein>
<gene>
    <name evidence="1" type="ORF">CEPIT_LOCUS23295</name>
</gene>
<feature type="non-terminal residue" evidence="1">
    <location>
        <position position="119"/>
    </location>
</feature>
<evidence type="ECO:0000313" key="2">
    <source>
        <dbReference type="Proteomes" id="UP001152523"/>
    </source>
</evidence>
<comment type="caution">
    <text evidence="1">The sequence shown here is derived from an EMBL/GenBank/DDBJ whole genome shotgun (WGS) entry which is preliminary data.</text>
</comment>
<accession>A0AAV0EG37</accession>
<dbReference type="AlphaFoldDB" id="A0AAV0EG37"/>
<keyword evidence="2" id="KW-1185">Reference proteome</keyword>
<dbReference type="EMBL" id="CAMAPF010000916">
    <property type="protein sequence ID" value="CAH9120907.1"/>
    <property type="molecule type" value="Genomic_DNA"/>
</dbReference>
<organism evidence="1 2">
    <name type="scientific">Cuscuta epithymum</name>
    <dbReference type="NCBI Taxonomy" id="186058"/>
    <lineage>
        <taxon>Eukaryota</taxon>
        <taxon>Viridiplantae</taxon>
        <taxon>Streptophyta</taxon>
        <taxon>Embryophyta</taxon>
        <taxon>Tracheophyta</taxon>
        <taxon>Spermatophyta</taxon>
        <taxon>Magnoliopsida</taxon>
        <taxon>eudicotyledons</taxon>
        <taxon>Gunneridae</taxon>
        <taxon>Pentapetalae</taxon>
        <taxon>asterids</taxon>
        <taxon>lamiids</taxon>
        <taxon>Solanales</taxon>
        <taxon>Convolvulaceae</taxon>
        <taxon>Cuscuteae</taxon>
        <taxon>Cuscuta</taxon>
        <taxon>Cuscuta subgen. Cuscuta</taxon>
    </lineage>
</organism>
<dbReference type="Proteomes" id="UP001152523">
    <property type="component" value="Unassembled WGS sequence"/>
</dbReference>
<sequence length="119" mass="13028">MAERVGCDTQHTIAYTFPSSGASIMHEGFLVVDYASTVLPPGDLARMTSQGFQPLMEGSIRTHVEGLAKTIGALWATNHSQARLQREVDEVRAALQAREKAFSEYFASFLSSTCTRCVL</sequence>